<feature type="region of interest" description="Disordered" evidence="1">
    <location>
        <begin position="316"/>
        <end position="380"/>
    </location>
</feature>
<protein>
    <submittedName>
        <fullName evidence="3">Unnamed protein product</fullName>
    </submittedName>
</protein>
<feature type="compositionally biased region" description="Polar residues" evidence="1">
    <location>
        <begin position="464"/>
        <end position="485"/>
    </location>
</feature>
<keyword evidence="4" id="KW-1185">Reference proteome</keyword>
<gene>
    <name evidence="3" type="ORF">Plil01_001496100</name>
</gene>
<sequence>MEIVTVDRWLLQLAAVDEEESEAVAISCVEFILSEANAYFRQQCLAREAVRAVSCRLRHNVLDTVFAAALDAEQALDGQRFEPEIRPDAEPKDRHAVRSVPLRSPEKTISPLHAAMAKSSSSPASWGGSSPEKLWSRVVASPTRRRRKAEKGIVAGMMICLVLYHSYFFLLCKGVETEKTSVATAPVQTIEKEIQDEEKPEVKEWREKCLKSLETSTKKPGFSKWVTIARAFSVPDNRVSMEVGVIAAPPPNLVAALAATPVRTKTNVNSFSSILDPSEKLEEDPVSNEDIIITSRRTSRRPSAVLESTARSLQPISTIHSIAENPQRQSKRRSQSASVDSTVQRRKTTLLTDSLSRRKLTRKPSSSESLSGNSNSGWNSSRTLWRYEQEPGSATSRTFIADGTEFNACNLPATISVASGVVLSQGESVIEGPEWVENSTTMSRKRFDHLTPSLSTPSIRVRTSAASCKSGGSRNNNSEAVGSNRSICTVSGSHSSSHASLEKHKTRPSTALRAVAGPPRLTAGHTRATSAAPGNARSLPATSMKSAGAASAKYLREFPKPRPGVIRVVNDQAMGMVNGVDDRQRTAWMS</sequence>
<reference evidence="3" key="1">
    <citation type="submission" date="2023-04" db="EMBL/GenBank/DDBJ databases">
        <title>Phytophthora lilii NBRC 32176.</title>
        <authorList>
            <person name="Ichikawa N."/>
            <person name="Sato H."/>
            <person name="Tonouchi N."/>
        </authorList>
    </citation>
    <scope>NUCLEOTIDE SEQUENCE</scope>
    <source>
        <strain evidence="3">NBRC 32176</strain>
    </source>
</reference>
<accession>A0A9W7CNE2</accession>
<organism evidence="3 4">
    <name type="scientific">Phytophthora lilii</name>
    <dbReference type="NCBI Taxonomy" id="2077276"/>
    <lineage>
        <taxon>Eukaryota</taxon>
        <taxon>Sar</taxon>
        <taxon>Stramenopiles</taxon>
        <taxon>Oomycota</taxon>
        <taxon>Peronosporomycetes</taxon>
        <taxon>Peronosporales</taxon>
        <taxon>Peronosporaceae</taxon>
        <taxon>Phytophthora</taxon>
    </lineage>
</organism>
<keyword evidence="2" id="KW-1133">Transmembrane helix</keyword>
<evidence type="ECO:0000256" key="1">
    <source>
        <dbReference type="SAM" id="MobiDB-lite"/>
    </source>
</evidence>
<feature type="region of interest" description="Disordered" evidence="1">
    <location>
        <begin position="461"/>
        <end position="543"/>
    </location>
</feature>
<keyword evidence="2" id="KW-0472">Membrane</keyword>
<feature type="compositionally biased region" description="Low complexity" evidence="1">
    <location>
        <begin position="486"/>
        <end position="499"/>
    </location>
</feature>
<name>A0A9W7CNE2_9STRA</name>
<feature type="transmembrane region" description="Helical" evidence="2">
    <location>
        <begin position="152"/>
        <end position="171"/>
    </location>
</feature>
<feature type="region of interest" description="Disordered" evidence="1">
    <location>
        <begin position="113"/>
        <end position="132"/>
    </location>
</feature>
<evidence type="ECO:0000313" key="3">
    <source>
        <dbReference type="EMBL" id="GMF35193.1"/>
    </source>
</evidence>
<dbReference type="OrthoDB" id="168457at2759"/>
<evidence type="ECO:0000313" key="4">
    <source>
        <dbReference type="Proteomes" id="UP001165083"/>
    </source>
</evidence>
<dbReference type="AlphaFoldDB" id="A0A9W7CNE2"/>
<feature type="compositionally biased region" description="Polar residues" evidence="1">
    <location>
        <begin position="316"/>
        <end position="326"/>
    </location>
</feature>
<evidence type="ECO:0000256" key="2">
    <source>
        <dbReference type="SAM" id="Phobius"/>
    </source>
</evidence>
<dbReference type="EMBL" id="BSXW01001256">
    <property type="protein sequence ID" value="GMF35193.1"/>
    <property type="molecule type" value="Genomic_DNA"/>
</dbReference>
<feature type="compositionally biased region" description="Low complexity" evidence="1">
    <location>
        <begin position="114"/>
        <end position="131"/>
    </location>
</feature>
<feature type="compositionally biased region" description="Low complexity" evidence="1">
    <location>
        <begin position="366"/>
        <end position="380"/>
    </location>
</feature>
<keyword evidence="2" id="KW-0812">Transmembrane</keyword>
<comment type="caution">
    <text evidence="3">The sequence shown here is derived from an EMBL/GenBank/DDBJ whole genome shotgun (WGS) entry which is preliminary data.</text>
</comment>
<proteinExistence type="predicted"/>
<dbReference type="Proteomes" id="UP001165083">
    <property type="component" value="Unassembled WGS sequence"/>
</dbReference>